<feature type="domain" description="OmpA-like" evidence="6">
    <location>
        <begin position="84"/>
        <end position="199"/>
    </location>
</feature>
<dbReference type="AlphaFoldDB" id="A0A558RBX0"/>
<evidence type="ECO:0000256" key="3">
    <source>
        <dbReference type="ARBA" id="ARBA00023237"/>
    </source>
</evidence>
<keyword evidence="5" id="KW-0732">Signal</keyword>
<comment type="subcellular location">
    <subcellularLocation>
        <location evidence="1">Cell outer membrane</location>
    </subcellularLocation>
</comment>
<dbReference type="InterPro" id="IPR006665">
    <property type="entry name" value="OmpA-like"/>
</dbReference>
<dbReference type="PROSITE" id="PS51123">
    <property type="entry name" value="OMPA_2"/>
    <property type="match status" value="1"/>
</dbReference>
<dbReference type="InterPro" id="IPR006664">
    <property type="entry name" value="OMP_bac"/>
</dbReference>
<evidence type="ECO:0000256" key="2">
    <source>
        <dbReference type="ARBA" id="ARBA00023136"/>
    </source>
</evidence>
<dbReference type="EMBL" id="VNIM01000006">
    <property type="protein sequence ID" value="TVV76851.1"/>
    <property type="molecule type" value="Genomic_DNA"/>
</dbReference>
<dbReference type="RefSeq" id="WP_145147984.1">
    <property type="nucleotide sequence ID" value="NZ_VNIM01000006.1"/>
</dbReference>
<dbReference type="Gene3D" id="3.30.1330.60">
    <property type="entry name" value="OmpA-like domain"/>
    <property type="match status" value="1"/>
</dbReference>
<dbReference type="PANTHER" id="PTHR30329">
    <property type="entry name" value="STATOR ELEMENT OF FLAGELLAR MOTOR COMPLEX"/>
    <property type="match status" value="1"/>
</dbReference>
<evidence type="ECO:0000256" key="5">
    <source>
        <dbReference type="SAM" id="SignalP"/>
    </source>
</evidence>
<dbReference type="OrthoDB" id="9814546at2"/>
<evidence type="ECO:0000313" key="8">
    <source>
        <dbReference type="Proteomes" id="UP000318681"/>
    </source>
</evidence>
<feature type="signal peptide" evidence="5">
    <location>
        <begin position="1"/>
        <end position="24"/>
    </location>
</feature>
<keyword evidence="3" id="KW-0998">Cell outer membrane</keyword>
<feature type="chain" id="PRO_5022241247" evidence="5">
    <location>
        <begin position="25"/>
        <end position="199"/>
    </location>
</feature>
<accession>A0A558RBX0</accession>
<dbReference type="InterPro" id="IPR036737">
    <property type="entry name" value="OmpA-like_sf"/>
</dbReference>
<dbReference type="GO" id="GO:0009279">
    <property type="term" value="C:cell outer membrane"/>
    <property type="evidence" value="ECO:0007669"/>
    <property type="project" value="UniProtKB-SubCell"/>
</dbReference>
<dbReference type="Proteomes" id="UP000318681">
    <property type="component" value="Unassembled WGS sequence"/>
</dbReference>
<dbReference type="InterPro" id="IPR050330">
    <property type="entry name" value="Bact_OuterMem_StrucFunc"/>
</dbReference>
<dbReference type="PRINTS" id="PR01021">
    <property type="entry name" value="OMPADOMAIN"/>
</dbReference>
<sequence length="199" mass="20627">MWRVIGCWAAVAALVLGTPGMARGASPAAAVPAAGEIDSPDAIVCQLLSGCPSSEAVAPPTARGGRVTNTRGFSFQEKPAEPPPAPATGRYDLRIGFVFASAELTPADRMRAGAFAAALRDPRIVDRRIRIEGHTDSVGGDSANLDLSRRRARAVGEALVAAGIDGSRLDLEGYGARRPLPDMPADSGANRRVIATLAM</sequence>
<evidence type="ECO:0000256" key="4">
    <source>
        <dbReference type="PROSITE-ProRule" id="PRU00473"/>
    </source>
</evidence>
<protein>
    <submittedName>
        <fullName evidence="7">OmpA family protein</fullName>
    </submittedName>
</protein>
<dbReference type="Pfam" id="PF00691">
    <property type="entry name" value="OmpA"/>
    <property type="match status" value="1"/>
</dbReference>
<gene>
    <name evidence="7" type="ORF">FOY91_03020</name>
</gene>
<proteinExistence type="predicted"/>
<dbReference type="PANTHER" id="PTHR30329:SF21">
    <property type="entry name" value="LIPOPROTEIN YIAD-RELATED"/>
    <property type="match status" value="1"/>
</dbReference>
<reference evidence="7 8" key="1">
    <citation type="submission" date="2019-07" db="EMBL/GenBank/DDBJ databases">
        <title>Sphingomonas solaris sp. nov., isolated from a solar panel from Boston, Massachusetts.</title>
        <authorList>
            <person name="Tanner K."/>
            <person name="Pascual J."/>
            <person name="Mancuso C."/>
            <person name="Pereto J."/>
            <person name="Khalil A."/>
            <person name="Vilanova C."/>
        </authorList>
    </citation>
    <scope>NUCLEOTIDE SEQUENCE [LARGE SCALE GENOMIC DNA]</scope>
    <source>
        <strain evidence="7 8">R4DWN</strain>
    </source>
</reference>
<keyword evidence="8" id="KW-1185">Reference proteome</keyword>
<organism evidence="7 8">
    <name type="scientific">Alterirhizorhabdus solaris</name>
    <dbReference type="NCBI Taxonomy" id="2529389"/>
    <lineage>
        <taxon>Bacteria</taxon>
        <taxon>Pseudomonadati</taxon>
        <taxon>Pseudomonadota</taxon>
        <taxon>Alphaproteobacteria</taxon>
        <taxon>Sphingomonadales</taxon>
        <taxon>Rhizorhabdaceae</taxon>
        <taxon>Alterirhizorhabdus</taxon>
    </lineage>
</organism>
<evidence type="ECO:0000256" key="1">
    <source>
        <dbReference type="ARBA" id="ARBA00004442"/>
    </source>
</evidence>
<dbReference type="CDD" id="cd07185">
    <property type="entry name" value="OmpA_C-like"/>
    <property type="match status" value="1"/>
</dbReference>
<evidence type="ECO:0000313" key="7">
    <source>
        <dbReference type="EMBL" id="TVV76851.1"/>
    </source>
</evidence>
<keyword evidence="2 4" id="KW-0472">Membrane</keyword>
<name>A0A558RBX0_9SPHN</name>
<dbReference type="SUPFAM" id="SSF103088">
    <property type="entry name" value="OmpA-like"/>
    <property type="match status" value="1"/>
</dbReference>
<comment type="caution">
    <text evidence="7">The sequence shown here is derived from an EMBL/GenBank/DDBJ whole genome shotgun (WGS) entry which is preliminary data.</text>
</comment>
<evidence type="ECO:0000259" key="6">
    <source>
        <dbReference type="PROSITE" id="PS51123"/>
    </source>
</evidence>